<dbReference type="InterPro" id="IPR013221">
    <property type="entry name" value="Mur_ligase_cen"/>
</dbReference>
<evidence type="ECO:0000256" key="12">
    <source>
        <dbReference type="ARBA" id="ARBA00022840"/>
    </source>
</evidence>
<keyword evidence="10" id="KW-0479">Metal-binding</keyword>
<keyword evidence="9 18" id="KW-0436">Ligase</keyword>
<dbReference type="GO" id="GO:0004326">
    <property type="term" value="F:tetrahydrofolylpolyglutamate synthase activity"/>
    <property type="evidence" value="ECO:0007669"/>
    <property type="project" value="UniProtKB-EC"/>
</dbReference>
<evidence type="ECO:0000256" key="15">
    <source>
        <dbReference type="ARBA" id="ARBA00030592"/>
    </source>
</evidence>
<comment type="cofactor">
    <cofactor evidence="1">
        <name>Mg(2+)</name>
        <dbReference type="ChEBI" id="CHEBI:18420"/>
    </cofactor>
</comment>
<organism evidence="21 22">
    <name type="scientific">Salicibibacter kimchii</name>
    <dbReference type="NCBI Taxonomy" id="2099786"/>
    <lineage>
        <taxon>Bacteria</taxon>
        <taxon>Bacillati</taxon>
        <taxon>Bacillota</taxon>
        <taxon>Bacilli</taxon>
        <taxon>Bacillales</taxon>
        <taxon>Bacillaceae</taxon>
        <taxon>Salicibibacter</taxon>
    </lineage>
</organism>
<evidence type="ECO:0000256" key="8">
    <source>
        <dbReference type="ARBA" id="ARBA00019357"/>
    </source>
</evidence>
<gene>
    <name evidence="21" type="ORF">DT065_06965</name>
</gene>
<dbReference type="GO" id="GO:0046872">
    <property type="term" value="F:metal ion binding"/>
    <property type="evidence" value="ECO:0007669"/>
    <property type="project" value="UniProtKB-KW"/>
</dbReference>
<dbReference type="NCBIfam" id="TIGR01499">
    <property type="entry name" value="folC"/>
    <property type="match status" value="1"/>
</dbReference>
<keyword evidence="22" id="KW-1185">Reference proteome</keyword>
<dbReference type="GO" id="GO:0005737">
    <property type="term" value="C:cytoplasm"/>
    <property type="evidence" value="ECO:0007669"/>
    <property type="project" value="TreeGrafter"/>
</dbReference>
<reference evidence="21 22" key="1">
    <citation type="journal article" date="2018" name="J. Microbiol.">
        <title>Salicibibacter kimchii gen. nov., sp. nov., a moderately halophilic and alkalitolerant bacterium in the family Bacillaceae, isolated from kimchi.</title>
        <authorList>
            <person name="Jang J.Y."/>
            <person name="Oh Y.J."/>
            <person name="Lim S.K."/>
            <person name="Park H.K."/>
            <person name="Lee C."/>
            <person name="Kim J.Y."/>
            <person name="Lee M.A."/>
            <person name="Choi H.J."/>
        </authorList>
    </citation>
    <scope>NUCLEOTIDE SEQUENCE [LARGE SCALE GENOMIC DNA]</scope>
    <source>
        <strain evidence="21 22">NKC1-1</strain>
    </source>
</reference>
<dbReference type="EC" id="6.3.2.12" evidence="6"/>
<dbReference type="PANTHER" id="PTHR11136:SF0">
    <property type="entry name" value="DIHYDROFOLATE SYNTHETASE-RELATED"/>
    <property type="match status" value="1"/>
</dbReference>
<evidence type="ECO:0000313" key="22">
    <source>
        <dbReference type="Proteomes" id="UP000252100"/>
    </source>
</evidence>
<evidence type="ECO:0000256" key="3">
    <source>
        <dbReference type="ARBA" id="ARBA00005150"/>
    </source>
</evidence>
<comment type="subunit">
    <text evidence="5">Monomer.</text>
</comment>
<dbReference type="PANTHER" id="PTHR11136">
    <property type="entry name" value="FOLYLPOLYGLUTAMATE SYNTHASE-RELATED"/>
    <property type="match status" value="1"/>
</dbReference>
<dbReference type="KEGG" id="rue:DT065_06965"/>
<evidence type="ECO:0000259" key="20">
    <source>
        <dbReference type="Pfam" id="PF08245"/>
    </source>
</evidence>
<dbReference type="InterPro" id="IPR036615">
    <property type="entry name" value="Mur_ligase_C_dom_sf"/>
</dbReference>
<evidence type="ECO:0000256" key="14">
    <source>
        <dbReference type="ARBA" id="ARBA00022909"/>
    </source>
</evidence>
<dbReference type="RefSeq" id="WP_114371991.1">
    <property type="nucleotide sequence ID" value="NZ_CP031092.1"/>
</dbReference>
<dbReference type="InterPro" id="IPR018109">
    <property type="entry name" value="Folylpolyglutamate_synth_CS"/>
</dbReference>
<dbReference type="Pfam" id="PF02875">
    <property type="entry name" value="Mur_ligase_C"/>
    <property type="match status" value="1"/>
</dbReference>
<evidence type="ECO:0000256" key="16">
    <source>
        <dbReference type="ARBA" id="ARBA00047493"/>
    </source>
</evidence>
<dbReference type="SUPFAM" id="SSF53623">
    <property type="entry name" value="MurD-like peptide ligases, catalytic domain"/>
    <property type="match status" value="1"/>
</dbReference>
<comment type="similarity">
    <text evidence="4 18">Belongs to the folylpolyglutamate synthase family.</text>
</comment>
<evidence type="ECO:0000259" key="19">
    <source>
        <dbReference type="Pfam" id="PF02875"/>
    </source>
</evidence>
<dbReference type="GO" id="GO:0005524">
    <property type="term" value="F:ATP binding"/>
    <property type="evidence" value="ECO:0007669"/>
    <property type="project" value="UniProtKB-KW"/>
</dbReference>
<evidence type="ECO:0000256" key="18">
    <source>
        <dbReference type="PIRNR" id="PIRNR001563"/>
    </source>
</evidence>
<keyword evidence="11 18" id="KW-0547">Nucleotide-binding</keyword>
<keyword evidence="14" id="KW-0289">Folate biosynthesis</keyword>
<dbReference type="Proteomes" id="UP000252100">
    <property type="component" value="Chromosome"/>
</dbReference>
<keyword evidence="12 18" id="KW-0067">ATP-binding</keyword>
<sequence length="430" mass="47664">MDTFAEVMTWLKNHRPFGIKPGLQRVEHLLEALGNPERRLLSVHIGGTNGKGSTLTYVQSMLQASGLRVGTFTSPYIIQFEERISVNGTPIPQEDFISAARAVAPHAAALEKTEWGPPTEFEILTVIANWYFAKVAVPDIVIWEVGLGGRLDSTNVIQPTLSVITNVGKDHMHILGSEITDIAKEKAGIIKPAVPVITACRNPEASAIIHTRAVEMHAPYYAFQEHFELLDGSMDKDGGTFSVRTPFHRYKDLRVFLRGEHQLENGALAVMIADYLRVYRSFPIDKQSLAEGLAKAFWPGRLEKLQESPLVLMDGAHNPEGVERLARYLAKVYPDRALHLLTAFTVEKEPSAMFAPILSLDPASFIMTRFSHPRAADPAQVSLAGEAFSDWKKGYNELLKRAGANDVIVLAGSLYFISEVRRHFLAGKKV</sequence>
<keyword evidence="13" id="KW-0460">Magnesium</keyword>
<dbReference type="Gene3D" id="3.40.1190.10">
    <property type="entry name" value="Mur-like, catalytic domain"/>
    <property type="match status" value="1"/>
</dbReference>
<evidence type="ECO:0000256" key="6">
    <source>
        <dbReference type="ARBA" id="ARBA00013023"/>
    </source>
</evidence>
<feature type="domain" description="Mur ligase C-terminal" evidence="19">
    <location>
        <begin position="300"/>
        <end position="413"/>
    </location>
</feature>
<evidence type="ECO:0000256" key="7">
    <source>
        <dbReference type="ARBA" id="ARBA00013025"/>
    </source>
</evidence>
<dbReference type="InterPro" id="IPR004101">
    <property type="entry name" value="Mur_ligase_C"/>
</dbReference>
<dbReference type="EC" id="6.3.2.17" evidence="7"/>
<comment type="pathway">
    <text evidence="3">Cofactor biosynthesis; tetrahydrofolylpolyglutamate biosynthesis.</text>
</comment>
<dbReference type="Pfam" id="PF08245">
    <property type="entry name" value="Mur_ligase_M"/>
    <property type="match status" value="1"/>
</dbReference>
<name>A0A345BXW0_9BACI</name>
<evidence type="ECO:0000313" key="21">
    <source>
        <dbReference type="EMBL" id="AXF55791.1"/>
    </source>
</evidence>
<comment type="catalytic activity">
    <reaction evidence="17">
        <text>7,8-dihydropteroate + L-glutamate + ATP = 7,8-dihydrofolate + ADP + phosphate + H(+)</text>
        <dbReference type="Rhea" id="RHEA:23584"/>
        <dbReference type="ChEBI" id="CHEBI:15378"/>
        <dbReference type="ChEBI" id="CHEBI:17839"/>
        <dbReference type="ChEBI" id="CHEBI:29985"/>
        <dbReference type="ChEBI" id="CHEBI:30616"/>
        <dbReference type="ChEBI" id="CHEBI:43474"/>
        <dbReference type="ChEBI" id="CHEBI:57451"/>
        <dbReference type="ChEBI" id="CHEBI:456216"/>
        <dbReference type="EC" id="6.3.2.12"/>
    </reaction>
</comment>
<evidence type="ECO:0000256" key="17">
    <source>
        <dbReference type="ARBA" id="ARBA00049161"/>
    </source>
</evidence>
<comment type="pathway">
    <text evidence="2">Cofactor biosynthesis; tetrahydrofolate biosynthesis; 7,8-dihydrofolate from 2-amino-4-hydroxy-6-hydroxymethyl-7,8-dihydropteridine diphosphate and 4-aminobenzoate: step 2/2.</text>
</comment>
<feature type="domain" description="Mur ligase central" evidence="20">
    <location>
        <begin position="45"/>
        <end position="272"/>
    </location>
</feature>
<dbReference type="FunFam" id="3.40.1190.10:FF:000004">
    <property type="entry name" value="Dihydrofolate synthase/folylpolyglutamate synthase"/>
    <property type="match status" value="1"/>
</dbReference>
<dbReference type="AlphaFoldDB" id="A0A345BXW0"/>
<evidence type="ECO:0000256" key="2">
    <source>
        <dbReference type="ARBA" id="ARBA00004799"/>
    </source>
</evidence>
<dbReference type="PIRSF" id="PIRSF001563">
    <property type="entry name" value="Folylpolyglu_synth"/>
    <property type="match status" value="1"/>
</dbReference>
<dbReference type="PROSITE" id="PS01011">
    <property type="entry name" value="FOLYLPOLYGLU_SYNT_1"/>
    <property type="match status" value="1"/>
</dbReference>
<dbReference type="Gene3D" id="3.90.190.20">
    <property type="entry name" value="Mur ligase, C-terminal domain"/>
    <property type="match status" value="1"/>
</dbReference>
<evidence type="ECO:0000256" key="11">
    <source>
        <dbReference type="ARBA" id="ARBA00022741"/>
    </source>
</evidence>
<dbReference type="SUPFAM" id="SSF53244">
    <property type="entry name" value="MurD-like peptide ligases, peptide-binding domain"/>
    <property type="match status" value="1"/>
</dbReference>
<evidence type="ECO:0000256" key="5">
    <source>
        <dbReference type="ARBA" id="ARBA00011245"/>
    </source>
</evidence>
<proteinExistence type="inferred from homology"/>
<dbReference type="EMBL" id="CP031092">
    <property type="protein sequence ID" value="AXF55791.1"/>
    <property type="molecule type" value="Genomic_DNA"/>
</dbReference>
<evidence type="ECO:0000256" key="1">
    <source>
        <dbReference type="ARBA" id="ARBA00001946"/>
    </source>
</evidence>
<comment type="catalytic activity">
    <reaction evidence="16">
        <text>(6S)-5,6,7,8-tetrahydrofolyl-(gamma-L-Glu)(n) + L-glutamate + ATP = (6S)-5,6,7,8-tetrahydrofolyl-(gamma-L-Glu)(n+1) + ADP + phosphate + H(+)</text>
        <dbReference type="Rhea" id="RHEA:10580"/>
        <dbReference type="Rhea" id="RHEA-COMP:14738"/>
        <dbReference type="Rhea" id="RHEA-COMP:14740"/>
        <dbReference type="ChEBI" id="CHEBI:15378"/>
        <dbReference type="ChEBI" id="CHEBI:29985"/>
        <dbReference type="ChEBI" id="CHEBI:30616"/>
        <dbReference type="ChEBI" id="CHEBI:43474"/>
        <dbReference type="ChEBI" id="CHEBI:141005"/>
        <dbReference type="ChEBI" id="CHEBI:456216"/>
        <dbReference type="EC" id="6.3.2.17"/>
    </reaction>
</comment>
<dbReference type="GO" id="GO:0008841">
    <property type="term" value="F:dihydrofolate synthase activity"/>
    <property type="evidence" value="ECO:0007669"/>
    <property type="project" value="UniProtKB-EC"/>
</dbReference>
<evidence type="ECO:0000256" key="10">
    <source>
        <dbReference type="ARBA" id="ARBA00022723"/>
    </source>
</evidence>
<evidence type="ECO:0000256" key="9">
    <source>
        <dbReference type="ARBA" id="ARBA00022598"/>
    </source>
</evidence>
<evidence type="ECO:0000256" key="13">
    <source>
        <dbReference type="ARBA" id="ARBA00022842"/>
    </source>
</evidence>
<dbReference type="OrthoDB" id="9809356at2"/>
<dbReference type="GO" id="GO:0046656">
    <property type="term" value="P:folic acid biosynthetic process"/>
    <property type="evidence" value="ECO:0007669"/>
    <property type="project" value="UniProtKB-KW"/>
</dbReference>
<dbReference type="InterPro" id="IPR036565">
    <property type="entry name" value="Mur-like_cat_sf"/>
</dbReference>
<evidence type="ECO:0000256" key="4">
    <source>
        <dbReference type="ARBA" id="ARBA00008276"/>
    </source>
</evidence>
<dbReference type="InterPro" id="IPR001645">
    <property type="entry name" value="Folylpolyglutamate_synth"/>
</dbReference>
<accession>A0A345BXW0</accession>
<protein>
    <recommendedName>
        <fullName evidence="8">Dihydrofolate synthase/folylpolyglutamate synthase</fullName>
        <ecNumber evidence="6">6.3.2.12</ecNumber>
        <ecNumber evidence="7">6.3.2.17</ecNumber>
    </recommendedName>
    <alternativeName>
        <fullName evidence="15">Tetrahydrofolylpolyglutamate synthase</fullName>
    </alternativeName>
</protein>